<evidence type="ECO:0000313" key="9">
    <source>
        <dbReference type="Proteomes" id="UP000322214"/>
    </source>
</evidence>
<dbReference type="Pfam" id="PF00072">
    <property type="entry name" value="Response_reg"/>
    <property type="match status" value="1"/>
</dbReference>
<dbReference type="Pfam" id="PF00158">
    <property type="entry name" value="Sigma54_activat"/>
    <property type="match status" value="1"/>
</dbReference>
<dbReference type="STRING" id="980251.GCA_001642875_04130"/>
<dbReference type="Pfam" id="PF25601">
    <property type="entry name" value="AAA_lid_14"/>
    <property type="match status" value="1"/>
</dbReference>
<name>A0A5B9PCQ8_9BACT</name>
<protein>
    <submittedName>
        <fullName evidence="8">Transcriptional regulatory protein ZraR</fullName>
    </submittedName>
</protein>
<dbReference type="PANTHER" id="PTHR32071">
    <property type="entry name" value="TRANSCRIPTIONAL REGULATORY PROTEIN"/>
    <property type="match status" value="1"/>
</dbReference>
<dbReference type="Pfam" id="PF02954">
    <property type="entry name" value="HTH_8"/>
    <property type="match status" value="1"/>
</dbReference>
<evidence type="ECO:0000259" key="7">
    <source>
        <dbReference type="PROSITE" id="PS50110"/>
    </source>
</evidence>
<dbReference type="EMBL" id="CP042912">
    <property type="protein sequence ID" value="QEG24054.1"/>
    <property type="molecule type" value="Genomic_DNA"/>
</dbReference>
<keyword evidence="9" id="KW-1185">Reference proteome</keyword>
<keyword evidence="2" id="KW-0067">ATP-binding</keyword>
<dbReference type="InterPro" id="IPR003593">
    <property type="entry name" value="AAA+_ATPase"/>
</dbReference>
<keyword evidence="5" id="KW-0597">Phosphoprotein</keyword>
<dbReference type="SUPFAM" id="SSF52172">
    <property type="entry name" value="CheY-like"/>
    <property type="match status" value="1"/>
</dbReference>
<dbReference type="InterPro" id="IPR027417">
    <property type="entry name" value="P-loop_NTPase"/>
</dbReference>
<dbReference type="OrthoDB" id="9807827at2"/>
<evidence type="ECO:0000313" key="8">
    <source>
        <dbReference type="EMBL" id="QEG24054.1"/>
    </source>
</evidence>
<dbReference type="Gene3D" id="1.10.8.60">
    <property type="match status" value="1"/>
</dbReference>
<feature type="domain" description="Response regulatory" evidence="7">
    <location>
        <begin position="17"/>
        <end position="131"/>
    </location>
</feature>
<dbReference type="SMART" id="SM00382">
    <property type="entry name" value="AAA"/>
    <property type="match status" value="1"/>
</dbReference>
<dbReference type="SUPFAM" id="SSF52540">
    <property type="entry name" value="P-loop containing nucleoside triphosphate hydrolases"/>
    <property type="match status" value="1"/>
</dbReference>
<dbReference type="RefSeq" id="WP_075082395.1">
    <property type="nucleotide sequence ID" value="NZ_CP042912.1"/>
</dbReference>
<dbReference type="InterPro" id="IPR002197">
    <property type="entry name" value="HTH_Fis"/>
</dbReference>
<dbReference type="PANTHER" id="PTHR32071:SF100">
    <property type="entry name" value="RESPONSE REGULATOR PROTEIN PILR"/>
    <property type="match status" value="1"/>
</dbReference>
<dbReference type="InterPro" id="IPR002078">
    <property type="entry name" value="Sigma_54_int"/>
</dbReference>
<dbReference type="CDD" id="cd00156">
    <property type="entry name" value="REC"/>
    <property type="match status" value="1"/>
</dbReference>
<dbReference type="Gene3D" id="3.40.50.300">
    <property type="entry name" value="P-loop containing nucleotide triphosphate hydrolases"/>
    <property type="match status" value="1"/>
</dbReference>
<dbReference type="GO" id="GO:0043565">
    <property type="term" value="F:sequence-specific DNA binding"/>
    <property type="evidence" value="ECO:0007669"/>
    <property type="project" value="InterPro"/>
</dbReference>
<sequence>MQPSKKSNSKSATRPLKILFADDEIHLQELIAAELPRMGHEVTVCGDGTEAVEALEKGVFDCLLVDLDMPGMHGIEVIETCKKIAPETEAIVLTGKGSTETAISALRLGAFDYLQKPCKLVELKALFQRVSAQRDLKRQILALKRRLDRAEGSANMIGEHRSMQRLKALIAKVAPTDSTVLIHGETGTGKELAARSVHENSLRSEKPFVAINCGALPENLIESELFGHCKGAYTGASEHRQGLFEVADSGTLFLDEIGELPKQTQASLLRVLESGEVKRVGESEPFSVDVRIVCATHRDLPKMVAEGDFREDLMYRINTFEVKLPALRDRLDDIPELARHLLVRHRPEAARIEAPFDPQAIKQLKNHSWGGNIRELANVIERAAIINDALPIVCDDLPTLSNLKLGASTDALAGKSLREIEMETIYATLDQHDGNKTAAARQLGISLKTLYNKLNADISSRAA</sequence>
<reference evidence="8 9" key="1">
    <citation type="submission" date="2019-08" db="EMBL/GenBank/DDBJ databases">
        <title>Deep-cultivation of Planctomycetes and their phenomic and genomic characterization uncovers novel biology.</title>
        <authorList>
            <person name="Wiegand S."/>
            <person name="Jogler M."/>
            <person name="Boedeker C."/>
            <person name="Pinto D."/>
            <person name="Vollmers J."/>
            <person name="Rivas-Marin E."/>
            <person name="Kohn T."/>
            <person name="Peeters S.H."/>
            <person name="Heuer A."/>
            <person name="Rast P."/>
            <person name="Oberbeckmann S."/>
            <person name="Bunk B."/>
            <person name="Jeske O."/>
            <person name="Meyerdierks A."/>
            <person name="Storesund J.E."/>
            <person name="Kallscheuer N."/>
            <person name="Luecker S."/>
            <person name="Lage O.M."/>
            <person name="Pohl T."/>
            <person name="Merkel B.J."/>
            <person name="Hornburger P."/>
            <person name="Mueller R.-W."/>
            <person name="Bruemmer F."/>
            <person name="Labrenz M."/>
            <person name="Spormann A.M."/>
            <person name="Op den Camp H."/>
            <person name="Overmann J."/>
            <person name="Amann R."/>
            <person name="Jetten M.S.M."/>
            <person name="Mascher T."/>
            <person name="Medema M.H."/>
            <person name="Devos D.P."/>
            <person name="Kaster A.-K."/>
            <person name="Ovreas L."/>
            <person name="Rohde M."/>
            <person name="Galperin M.Y."/>
            <person name="Jogler C."/>
        </authorList>
    </citation>
    <scope>NUCLEOTIDE SEQUENCE [LARGE SCALE GENOMIC DNA]</scope>
    <source>
        <strain evidence="8 9">FC18</strain>
    </source>
</reference>
<keyword evidence="4" id="KW-0804">Transcription</keyword>
<dbReference type="InterPro" id="IPR001789">
    <property type="entry name" value="Sig_transdc_resp-reg_receiver"/>
</dbReference>
<dbReference type="Proteomes" id="UP000322214">
    <property type="component" value="Chromosome"/>
</dbReference>
<organism evidence="8 9">
    <name type="scientific">Mariniblastus fucicola</name>
    <dbReference type="NCBI Taxonomy" id="980251"/>
    <lineage>
        <taxon>Bacteria</taxon>
        <taxon>Pseudomonadati</taxon>
        <taxon>Planctomycetota</taxon>
        <taxon>Planctomycetia</taxon>
        <taxon>Pirellulales</taxon>
        <taxon>Pirellulaceae</taxon>
        <taxon>Mariniblastus</taxon>
    </lineage>
</organism>
<dbReference type="Gene3D" id="1.10.10.60">
    <property type="entry name" value="Homeodomain-like"/>
    <property type="match status" value="1"/>
</dbReference>
<dbReference type="FunFam" id="3.40.50.300:FF:000006">
    <property type="entry name" value="DNA-binding transcriptional regulator NtrC"/>
    <property type="match status" value="1"/>
</dbReference>
<dbReference type="SMART" id="SM00448">
    <property type="entry name" value="REC"/>
    <property type="match status" value="1"/>
</dbReference>
<dbReference type="GO" id="GO:0006355">
    <property type="term" value="P:regulation of DNA-templated transcription"/>
    <property type="evidence" value="ECO:0007669"/>
    <property type="project" value="InterPro"/>
</dbReference>
<evidence type="ECO:0000256" key="3">
    <source>
        <dbReference type="ARBA" id="ARBA00023015"/>
    </source>
</evidence>
<evidence type="ECO:0000256" key="4">
    <source>
        <dbReference type="ARBA" id="ARBA00023163"/>
    </source>
</evidence>
<evidence type="ECO:0000256" key="5">
    <source>
        <dbReference type="PROSITE-ProRule" id="PRU00169"/>
    </source>
</evidence>
<evidence type="ECO:0000256" key="1">
    <source>
        <dbReference type="ARBA" id="ARBA00022741"/>
    </source>
</evidence>
<keyword evidence="1" id="KW-0547">Nucleotide-binding</keyword>
<dbReference type="PROSITE" id="PS50045">
    <property type="entry name" value="SIGMA54_INTERACT_4"/>
    <property type="match status" value="1"/>
</dbReference>
<dbReference type="KEGG" id="mff:MFFC18_39700"/>
<dbReference type="AlphaFoldDB" id="A0A5B9PCQ8"/>
<dbReference type="InterPro" id="IPR009057">
    <property type="entry name" value="Homeodomain-like_sf"/>
</dbReference>
<dbReference type="GO" id="GO:0000160">
    <property type="term" value="P:phosphorelay signal transduction system"/>
    <property type="evidence" value="ECO:0007669"/>
    <property type="project" value="InterPro"/>
</dbReference>
<dbReference type="PROSITE" id="PS50110">
    <property type="entry name" value="RESPONSE_REGULATORY"/>
    <property type="match status" value="1"/>
</dbReference>
<dbReference type="Gene3D" id="3.40.50.2300">
    <property type="match status" value="1"/>
</dbReference>
<evidence type="ECO:0000256" key="2">
    <source>
        <dbReference type="ARBA" id="ARBA00022840"/>
    </source>
</evidence>
<feature type="domain" description="Sigma-54 factor interaction" evidence="6">
    <location>
        <begin position="156"/>
        <end position="385"/>
    </location>
</feature>
<evidence type="ECO:0000259" key="6">
    <source>
        <dbReference type="PROSITE" id="PS50045"/>
    </source>
</evidence>
<dbReference type="SUPFAM" id="SSF46689">
    <property type="entry name" value="Homeodomain-like"/>
    <property type="match status" value="1"/>
</dbReference>
<dbReference type="InterPro" id="IPR011006">
    <property type="entry name" value="CheY-like_superfamily"/>
</dbReference>
<dbReference type="InterPro" id="IPR058031">
    <property type="entry name" value="AAA_lid_NorR"/>
</dbReference>
<dbReference type="GO" id="GO:0005524">
    <property type="term" value="F:ATP binding"/>
    <property type="evidence" value="ECO:0007669"/>
    <property type="project" value="UniProtKB-KW"/>
</dbReference>
<proteinExistence type="predicted"/>
<gene>
    <name evidence="8" type="primary">zraR_9</name>
    <name evidence="8" type="ORF">MFFC18_39700</name>
</gene>
<feature type="modified residue" description="4-aspartylphosphate" evidence="5">
    <location>
        <position position="66"/>
    </location>
</feature>
<accession>A0A5B9PCQ8</accession>
<keyword evidence="3" id="KW-0805">Transcription regulation</keyword>
<dbReference type="CDD" id="cd00009">
    <property type="entry name" value="AAA"/>
    <property type="match status" value="1"/>
</dbReference>